<sequence length="276" mass="31657">MEKVKKIFLHFFIPNEQNNYRAKSLHPDFLSLYLVIAFFLAVVFNRTGITNVLSFATDISIEKLYQLTNQEREKNNLPDLVYNNQLSQAAYQKAQDMFQKNYWSHYAPDGKTPWDFILSSGYKYEYAGENLAKNFLFSDGVVSAWMTSPVHRENLLKKEYSDVGLAVVNGILNGEQTTLVVQMFGKLISSSLAIQNQPMVPQVLAKKQLPVEKKSVNFPYHLNFVFLTFLLIILALDFYFASKFNIIRVAGKNIGHFLFIIFIITSLLIISRGVIL</sequence>
<evidence type="ECO:0000256" key="1">
    <source>
        <dbReference type="SAM" id="Phobius"/>
    </source>
</evidence>
<dbReference type="InterPro" id="IPR035940">
    <property type="entry name" value="CAP_sf"/>
</dbReference>
<dbReference type="AlphaFoldDB" id="A0A2G9Y7N5"/>
<accession>A0A2G9Y7N5</accession>
<name>A0A2G9Y7N5_9BACT</name>
<organism evidence="3 4">
    <name type="scientific">Candidatus Roizmanbacteria bacterium CG23_combo_of_CG06-09_8_20_14_all_35_49</name>
    <dbReference type="NCBI Taxonomy" id="1974863"/>
    <lineage>
        <taxon>Bacteria</taxon>
        <taxon>Candidatus Roizmaniibacteriota</taxon>
    </lineage>
</organism>
<reference evidence="3 4" key="1">
    <citation type="submission" date="2017-09" db="EMBL/GenBank/DDBJ databases">
        <title>Depth-based differentiation of microbial function through sediment-hosted aquifers and enrichment of novel symbionts in the deep terrestrial subsurface.</title>
        <authorList>
            <person name="Probst A.J."/>
            <person name="Ladd B."/>
            <person name="Jarett J.K."/>
            <person name="Geller-Mcgrath D.E."/>
            <person name="Sieber C.M."/>
            <person name="Emerson J.B."/>
            <person name="Anantharaman K."/>
            <person name="Thomas B.C."/>
            <person name="Malmstrom R."/>
            <person name="Stieglmeier M."/>
            <person name="Klingl A."/>
            <person name="Woyke T."/>
            <person name="Ryan C.M."/>
            <person name="Banfield J.F."/>
        </authorList>
    </citation>
    <scope>NUCLEOTIDE SEQUENCE [LARGE SCALE GENOMIC DNA]</scope>
    <source>
        <strain evidence="3">CG23_combo_of_CG06-09_8_20_14_all_35_49</strain>
    </source>
</reference>
<dbReference type="EMBL" id="PCRE01000050">
    <property type="protein sequence ID" value="PIP14733.1"/>
    <property type="molecule type" value="Genomic_DNA"/>
</dbReference>
<dbReference type="SUPFAM" id="SSF55797">
    <property type="entry name" value="PR-1-like"/>
    <property type="match status" value="1"/>
</dbReference>
<dbReference type="Gene3D" id="3.40.33.10">
    <property type="entry name" value="CAP"/>
    <property type="match status" value="1"/>
</dbReference>
<dbReference type="Proteomes" id="UP000231025">
    <property type="component" value="Unassembled WGS sequence"/>
</dbReference>
<keyword evidence="1" id="KW-1133">Transmembrane helix</keyword>
<protein>
    <recommendedName>
        <fullName evidence="2">SCP domain-containing protein</fullName>
    </recommendedName>
</protein>
<dbReference type="Pfam" id="PF00188">
    <property type="entry name" value="CAP"/>
    <property type="match status" value="1"/>
</dbReference>
<gene>
    <name evidence="3" type="ORF">COX47_03550</name>
</gene>
<evidence type="ECO:0000313" key="4">
    <source>
        <dbReference type="Proteomes" id="UP000231025"/>
    </source>
</evidence>
<evidence type="ECO:0000313" key="3">
    <source>
        <dbReference type="EMBL" id="PIP14733.1"/>
    </source>
</evidence>
<dbReference type="InterPro" id="IPR014044">
    <property type="entry name" value="CAP_dom"/>
</dbReference>
<feature type="transmembrane region" description="Helical" evidence="1">
    <location>
        <begin position="222"/>
        <end position="242"/>
    </location>
</feature>
<proteinExistence type="predicted"/>
<feature type="domain" description="SCP" evidence="2">
    <location>
        <begin position="66"/>
        <end position="170"/>
    </location>
</feature>
<evidence type="ECO:0000259" key="2">
    <source>
        <dbReference type="Pfam" id="PF00188"/>
    </source>
</evidence>
<comment type="caution">
    <text evidence="3">The sequence shown here is derived from an EMBL/GenBank/DDBJ whole genome shotgun (WGS) entry which is preliminary data.</text>
</comment>
<dbReference type="PANTHER" id="PTHR31157:SF1">
    <property type="entry name" value="SCP DOMAIN-CONTAINING PROTEIN"/>
    <property type="match status" value="1"/>
</dbReference>
<dbReference type="PANTHER" id="PTHR31157">
    <property type="entry name" value="SCP DOMAIN-CONTAINING PROTEIN"/>
    <property type="match status" value="1"/>
</dbReference>
<keyword evidence="1" id="KW-0472">Membrane</keyword>
<feature type="transmembrane region" description="Helical" evidence="1">
    <location>
        <begin position="29"/>
        <end position="45"/>
    </location>
</feature>
<dbReference type="CDD" id="cd05379">
    <property type="entry name" value="CAP_bacterial"/>
    <property type="match status" value="1"/>
</dbReference>
<feature type="transmembrane region" description="Helical" evidence="1">
    <location>
        <begin position="254"/>
        <end position="275"/>
    </location>
</feature>
<keyword evidence="1" id="KW-0812">Transmembrane</keyword>